<sequence>MKSKRQYTYILSLSSDFTDIEYGENKRDNLQWPYRNNKNRPFLELPHHRMSLKPRNTPRDSWNGDNKKPPIAKPLIRTRSLSAGNLVSYPPLPSAPFYNSPPTSEDDTTLPIRNQSPHAPRCGPGVAVIKNGWDDKDI</sequence>
<evidence type="ECO:0000313" key="3">
    <source>
        <dbReference type="WBParaSite" id="Hba_16981"/>
    </source>
</evidence>
<dbReference type="WBParaSite" id="Hba_16981">
    <property type="protein sequence ID" value="Hba_16981"/>
    <property type="gene ID" value="Hba_16981"/>
</dbReference>
<organism evidence="2 3">
    <name type="scientific">Heterorhabditis bacteriophora</name>
    <name type="common">Entomopathogenic nematode worm</name>
    <dbReference type="NCBI Taxonomy" id="37862"/>
    <lineage>
        <taxon>Eukaryota</taxon>
        <taxon>Metazoa</taxon>
        <taxon>Ecdysozoa</taxon>
        <taxon>Nematoda</taxon>
        <taxon>Chromadorea</taxon>
        <taxon>Rhabditida</taxon>
        <taxon>Rhabditina</taxon>
        <taxon>Rhabditomorpha</taxon>
        <taxon>Strongyloidea</taxon>
        <taxon>Heterorhabditidae</taxon>
        <taxon>Heterorhabditis</taxon>
    </lineage>
</organism>
<name>A0A1I7XH17_HETBA</name>
<dbReference type="Proteomes" id="UP000095283">
    <property type="component" value="Unplaced"/>
</dbReference>
<evidence type="ECO:0000256" key="1">
    <source>
        <dbReference type="SAM" id="MobiDB-lite"/>
    </source>
</evidence>
<feature type="region of interest" description="Disordered" evidence="1">
    <location>
        <begin position="45"/>
        <end position="77"/>
    </location>
</feature>
<feature type="region of interest" description="Disordered" evidence="1">
    <location>
        <begin position="90"/>
        <end position="138"/>
    </location>
</feature>
<accession>A0A1I7XH17</accession>
<proteinExistence type="predicted"/>
<protein>
    <submittedName>
        <fullName evidence="3">Uncharacterized protein</fullName>
    </submittedName>
</protein>
<keyword evidence="2" id="KW-1185">Reference proteome</keyword>
<dbReference type="AlphaFoldDB" id="A0A1I7XH17"/>
<reference evidence="3" key="1">
    <citation type="submission" date="2016-11" db="UniProtKB">
        <authorList>
            <consortium name="WormBaseParasite"/>
        </authorList>
    </citation>
    <scope>IDENTIFICATION</scope>
</reference>
<evidence type="ECO:0000313" key="2">
    <source>
        <dbReference type="Proteomes" id="UP000095283"/>
    </source>
</evidence>